<reference evidence="2 3" key="1">
    <citation type="submission" date="2024-07" db="EMBL/GenBank/DDBJ databases">
        <title>Chromosome-level genome assembly of the water stick insect Ranatra chinensis (Heteroptera: Nepidae).</title>
        <authorList>
            <person name="Liu X."/>
        </authorList>
    </citation>
    <scope>NUCLEOTIDE SEQUENCE [LARGE SCALE GENOMIC DNA]</scope>
    <source>
        <strain evidence="2">Cailab_2021Rc</strain>
        <tissue evidence="2">Muscle</tissue>
    </source>
</reference>
<dbReference type="Proteomes" id="UP001558652">
    <property type="component" value="Unassembled WGS sequence"/>
</dbReference>
<comment type="caution">
    <text evidence="2">The sequence shown here is derived from an EMBL/GenBank/DDBJ whole genome shotgun (WGS) entry which is preliminary data.</text>
</comment>
<proteinExistence type="predicted"/>
<dbReference type="AlphaFoldDB" id="A0ABD0Y9T7"/>
<evidence type="ECO:0000256" key="1">
    <source>
        <dbReference type="SAM" id="MobiDB-lite"/>
    </source>
</evidence>
<protein>
    <submittedName>
        <fullName evidence="2">Uncharacterized protein</fullName>
    </submittedName>
</protein>
<feature type="region of interest" description="Disordered" evidence="1">
    <location>
        <begin position="32"/>
        <end position="57"/>
    </location>
</feature>
<gene>
    <name evidence="2" type="ORF">AAG570_002504</name>
</gene>
<feature type="compositionally biased region" description="Basic residues" evidence="1">
    <location>
        <begin position="34"/>
        <end position="49"/>
    </location>
</feature>
<sequence length="209" mass="23473">MGSKRRNMFYENKKQEMTGIVLTDYTLAHLPSPGRHHPQGSRYTSHPHHTAGYISSPAPSTGIIRSSASQQYTPSNCVCACCASYLITDMSSSAVFENVNNANYEQSLLEKKSHTTRRIFSCAAHKIKKFLGKLKRIHSAKREEQEVEPSDRIIVCRTAEELENAVNEALESGSAFQRVLFLNPADLDICLRGELAYTLYQTPEKQSPY</sequence>
<name>A0ABD0Y9T7_9HEMI</name>
<evidence type="ECO:0000313" key="2">
    <source>
        <dbReference type="EMBL" id="KAL1123424.1"/>
    </source>
</evidence>
<keyword evidence="3" id="KW-1185">Reference proteome</keyword>
<accession>A0ABD0Y9T7</accession>
<dbReference type="EMBL" id="JBFDAA010000012">
    <property type="protein sequence ID" value="KAL1123424.1"/>
    <property type="molecule type" value="Genomic_DNA"/>
</dbReference>
<organism evidence="2 3">
    <name type="scientific">Ranatra chinensis</name>
    <dbReference type="NCBI Taxonomy" id="642074"/>
    <lineage>
        <taxon>Eukaryota</taxon>
        <taxon>Metazoa</taxon>
        <taxon>Ecdysozoa</taxon>
        <taxon>Arthropoda</taxon>
        <taxon>Hexapoda</taxon>
        <taxon>Insecta</taxon>
        <taxon>Pterygota</taxon>
        <taxon>Neoptera</taxon>
        <taxon>Paraneoptera</taxon>
        <taxon>Hemiptera</taxon>
        <taxon>Heteroptera</taxon>
        <taxon>Panheteroptera</taxon>
        <taxon>Nepomorpha</taxon>
        <taxon>Nepidae</taxon>
        <taxon>Ranatrinae</taxon>
        <taxon>Ranatra</taxon>
    </lineage>
</organism>
<evidence type="ECO:0000313" key="3">
    <source>
        <dbReference type="Proteomes" id="UP001558652"/>
    </source>
</evidence>